<evidence type="ECO:0000313" key="1">
    <source>
        <dbReference type="EMBL" id="CAJ1964857.1"/>
    </source>
</evidence>
<dbReference type="AlphaFoldDB" id="A0AAD2JN11"/>
<dbReference type="Proteomes" id="UP001295423">
    <property type="component" value="Unassembled WGS sequence"/>
</dbReference>
<accession>A0AAD2JN11</accession>
<protein>
    <submittedName>
        <fullName evidence="1">Uncharacterized protein</fullName>
    </submittedName>
</protein>
<comment type="caution">
    <text evidence="1">The sequence shown here is derived from an EMBL/GenBank/DDBJ whole genome shotgun (WGS) entry which is preliminary data.</text>
</comment>
<proteinExistence type="predicted"/>
<gene>
    <name evidence="1" type="ORF">CYCCA115_LOCUS20828</name>
</gene>
<name>A0AAD2JN11_9STRA</name>
<dbReference type="EMBL" id="CAKOGP040002202">
    <property type="protein sequence ID" value="CAJ1964857.1"/>
    <property type="molecule type" value="Genomic_DNA"/>
</dbReference>
<organism evidence="1 2">
    <name type="scientific">Cylindrotheca closterium</name>
    <dbReference type="NCBI Taxonomy" id="2856"/>
    <lineage>
        <taxon>Eukaryota</taxon>
        <taxon>Sar</taxon>
        <taxon>Stramenopiles</taxon>
        <taxon>Ochrophyta</taxon>
        <taxon>Bacillariophyta</taxon>
        <taxon>Bacillariophyceae</taxon>
        <taxon>Bacillariophycidae</taxon>
        <taxon>Bacillariales</taxon>
        <taxon>Bacillariaceae</taxon>
        <taxon>Cylindrotheca</taxon>
    </lineage>
</organism>
<keyword evidence="2" id="KW-1185">Reference proteome</keyword>
<evidence type="ECO:0000313" key="2">
    <source>
        <dbReference type="Proteomes" id="UP001295423"/>
    </source>
</evidence>
<sequence>MELNNLNVELQRLGENTSALDEGTIQNIVQALQKCESTLLDTLKTKRLAETEDQVGIKQASGKDTAIIIPSKVLDSVCLSRFLTVQECGRVLLLVSKSMLHCYGENHAWEVLCSQQWRNTFSIPDSIVIQRGYNWIFRQLSGPHSFAWPISEPSLTFETSTLLVSIQNSDENEVVSVALQNQQLKKFLTKGELNITLDDKVTVGKFPISDDGELDFVVQRVANWKASLVLFRTDKAECAHIHHTQSCCWGEYDYMDDPNIEDEYQEEKVTMEKVGFSNTVTTVPRPKVDTKLPPLEVDMGYLEFSSSTGLNMTRRGTILEDRIRACSVDDPYVCIKIEPTLICHTQDYCESSKSIDLTSTELRLDIWKQYASGAAELYHSANESKKHGVTLLHLLDAMQDWQ</sequence>
<reference evidence="1" key="1">
    <citation type="submission" date="2023-08" db="EMBL/GenBank/DDBJ databases">
        <authorList>
            <person name="Audoor S."/>
            <person name="Bilcke G."/>
        </authorList>
    </citation>
    <scope>NUCLEOTIDE SEQUENCE</scope>
</reference>